<name>A0A7Y0FS64_9FLAO</name>
<feature type="region of interest" description="Disordered" evidence="1">
    <location>
        <begin position="36"/>
        <end position="68"/>
    </location>
</feature>
<dbReference type="Proteomes" id="UP000544054">
    <property type="component" value="Unassembled WGS sequence"/>
</dbReference>
<dbReference type="EMBL" id="JABBGI010000018">
    <property type="protein sequence ID" value="NML70977.1"/>
    <property type="molecule type" value="Genomic_DNA"/>
</dbReference>
<keyword evidence="3" id="KW-1185">Reference proteome</keyword>
<dbReference type="RefSeq" id="WP_169235494.1">
    <property type="nucleotide sequence ID" value="NZ_JABBGI010000018.1"/>
</dbReference>
<evidence type="ECO:0000313" key="2">
    <source>
        <dbReference type="EMBL" id="NML70977.1"/>
    </source>
</evidence>
<gene>
    <name evidence="2" type="ORF">HHL23_14400</name>
</gene>
<protein>
    <submittedName>
        <fullName evidence="2">Uncharacterized protein</fullName>
    </submittedName>
</protein>
<proteinExistence type="predicted"/>
<evidence type="ECO:0000313" key="3">
    <source>
        <dbReference type="Proteomes" id="UP000544054"/>
    </source>
</evidence>
<comment type="caution">
    <text evidence="2">The sequence shown here is derived from an EMBL/GenBank/DDBJ whole genome shotgun (WGS) entry which is preliminary data.</text>
</comment>
<accession>A0A7Y0FS64</accession>
<sequence length="68" mass="7363">MMKKASRNEERFFFVRNKKLSNLSSITAGRAETNIRTTSETGSNGQPGNTGDTAICNDGKQVATIPVD</sequence>
<reference evidence="2 3" key="1">
    <citation type="submission" date="2020-04" db="EMBL/GenBank/DDBJ databases">
        <title>Chryseobacterium sp. RP-3-3 sp. nov., isolated from Jeju soil.</title>
        <authorList>
            <person name="Dahal R.H."/>
        </authorList>
    </citation>
    <scope>NUCLEOTIDE SEQUENCE [LARGE SCALE GENOMIC DNA]</scope>
    <source>
        <strain evidence="2 3">RP-3-3</strain>
    </source>
</reference>
<dbReference type="AlphaFoldDB" id="A0A7Y0FS64"/>
<organism evidence="2 3">
    <name type="scientific">Chryseobacterium antibioticum</name>
    <dbReference type="NCBI Taxonomy" id="2728847"/>
    <lineage>
        <taxon>Bacteria</taxon>
        <taxon>Pseudomonadati</taxon>
        <taxon>Bacteroidota</taxon>
        <taxon>Flavobacteriia</taxon>
        <taxon>Flavobacteriales</taxon>
        <taxon>Weeksellaceae</taxon>
        <taxon>Chryseobacterium group</taxon>
        <taxon>Chryseobacterium</taxon>
    </lineage>
</organism>
<feature type="compositionally biased region" description="Polar residues" evidence="1">
    <location>
        <begin position="36"/>
        <end position="52"/>
    </location>
</feature>
<evidence type="ECO:0000256" key="1">
    <source>
        <dbReference type="SAM" id="MobiDB-lite"/>
    </source>
</evidence>